<dbReference type="Proteomes" id="UP000001645">
    <property type="component" value="Unplaced"/>
</dbReference>
<reference evidence="4" key="1">
    <citation type="journal article" date="2010" name="PLoS Biol.">
        <title>Multi-platform next-generation sequencing of the domestic turkey (Meleagris gallopavo): genome assembly and analysis.</title>
        <authorList>
            <person name="Dalloul R.A."/>
            <person name="Long J.A."/>
            <person name="Zimin A.V."/>
            <person name="Aslam L."/>
            <person name="Beal K."/>
            <person name="Blomberg L.A."/>
            <person name="Bouffard P."/>
            <person name="Burt D.W."/>
            <person name="Crasta O."/>
            <person name="Crooijmans R.P."/>
            <person name="Cooper K."/>
            <person name="Coulombe R.A."/>
            <person name="De S."/>
            <person name="Delany M.E."/>
            <person name="Dodgson J.B."/>
            <person name="Dong J.J."/>
            <person name="Evans C."/>
            <person name="Frederickson K.M."/>
            <person name="Flicek P."/>
            <person name="Florea L."/>
            <person name="Folkerts O."/>
            <person name="Groenen M.A."/>
            <person name="Harkins T.T."/>
            <person name="Herrero J."/>
            <person name="Hoffmann S."/>
            <person name="Megens H.J."/>
            <person name="Jiang A."/>
            <person name="de Jong P."/>
            <person name="Kaiser P."/>
            <person name="Kim H."/>
            <person name="Kim K.W."/>
            <person name="Kim S."/>
            <person name="Langenberger D."/>
            <person name="Lee M.K."/>
            <person name="Lee T."/>
            <person name="Mane S."/>
            <person name="Marcais G."/>
            <person name="Marz M."/>
            <person name="McElroy A.P."/>
            <person name="Modise T."/>
            <person name="Nefedov M."/>
            <person name="Notredame C."/>
            <person name="Paton I.R."/>
            <person name="Payne W.S."/>
            <person name="Pertea G."/>
            <person name="Prickett D."/>
            <person name="Puiu D."/>
            <person name="Qioa D."/>
            <person name="Raineri E."/>
            <person name="Ruffier M."/>
            <person name="Salzberg S.L."/>
            <person name="Schatz M.C."/>
            <person name="Scheuring C."/>
            <person name="Schmidt C.J."/>
            <person name="Schroeder S."/>
            <person name="Searle S.M."/>
            <person name="Smith E.J."/>
            <person name="Smith J."/>
            <person name="Sonstegard T.S."/>
            <person name="Stadler P.F."/>
            <person name="Tafer H."/>
            <person name="Tu Z.J."/>
            <person name="Van Tassell C.P."/>
            <person name="Vilella A.J."/>
            <person name="Williams K.P."/>
            <person name="Yorke J.A."/>
            <person name="Zhang L."/>
            <person name="Zhang H.B."/>
            <person name="Zhang X."/>
            <person name="Zhang Y."/>
            <person name="Reed K.M."/>
        </authorList>
    </citation>
    <scope>NUCLEOTIDE SEQUENCE [LARGE SCALE GENOMIC DNA]</scope>
</reference>
<keyword evidence="2" id="KW-1133">Transmembrane helix</keyword>
<feature type="chain" id="PRO_5032513400" evidence="3">
    <location>
        <begin position="23"/>
        <end position="94"/>
    </location>
</feature>
<dbReference type="PANTHER" id="PTHR47614:SF2">
    <property type="entry name" value="GLYCOPHORIN-C"/>
    <property type="match status" value="1"/>
</dbReference>
<accession>A0A803YJW6</accession>
<dbReference type="GeneTree" id="ENSGT01040000244442"/>
<evidence type="ECO:0000313" key="5">
    <source>
        <dbReference type="Proteomes" id="UP000001645"/>
    </source>
</evidence>
<keyword evidence="3" id="KW-0732">Signal</keyword>
<protein>
    <submittedName>
        <fullName evidence="4">Uncharacterized protein</fullName>
    </submittedName>
</protein>
<dbReference type="GO" id="GO:0030863">
    <property type="term" value="C:cortical cytoskeleton"/>
    <property type="evidence" value="ECO:0007669"/>
    <property type="project" value="TreeGrafter"/>
</dbReference>
<keyword evidence="2" id="KW-0812">Transmembrane</keyword>
<keyword evidence="2" id="KW-0472">Membrane</keyword>
<feature type="transmembrane region" description="Helical" evidence="2">
    <location>
        <begin position="32"/>
        <end position="51"/>
    </location>
</feature>
<feature type="signal peptide" evidence="3">
    <location>
        <begin position="1"/>
        <end position="22"/>
    </location>
</feature>
<dbReference type="PANTHER" id="PTHR47614">
    <property type="entry name" value="GLYCOPHORIN-C"/>
    <property type="match status" value="1"/>
</dbReference>
<dbReference type="InParanoid" id="A0A803YJW6"/>
<evidence type="ECO:0000313" key="4">
    <source>
        <dbReference type="Ensembl" id="ENSMGAP00000032064.1"/>
    </source>
</evidence>
<feature type="region of interest" description="Disordered" evidence="1">
    <location>
        <begin position="57"/>
        <end position="78"/>
    </location>
</feature>
<evidence type="ECO:0000256" key="1">
    <source>
        <dbReference type="SAM" id="MobiDB-lite"/>
    </source>
</evidence>
<dbReference type="Ensembl" id="ENSMGAT00000022609.1">
    <property type="protein sequence ID" value="ENSMGAP00000032064.1"/>
    <property type="gene ID" value="ENSMGAG00000017660.1"/>
</dbReference>
<sequence>MLDMNWTNSFVTFFLLVKVAEAFLYGVHRQSVIAAVMFILLCIAAIAICIYRKKNSYSKNEKKGSENEENAESALKSELSIQNKANENQKEYFF</sequence>
<organism evidence="4 5">
    <name type="scientific">Meleagris gallopavo</name>
    <name type="common">Wild turkey</name>
    <dbReference type="NCBI Taxonomy" id="9103"/>
    <lineage>
        <taxon>Eukaryota</taxon>
        <taxon>Metazoa</taxon>
        <taxon>Chordata</taxon>
        <taxon>Craniata</taxon>
        <taxon>Vertebrata</taxon>
        <taxon>Euteleostomi</taxon>
        <taxon>Archelosauria</taxon>
        <taxon>Archosauria</taxon>
        <taxon>Dinosauria</taxon>
        <taxon>Saurischia</taxon>
        <taxon>Theropoda</taxon>
        <taxon>Coelurosauria</taxon>
        <taxon>Aves</taxon>
        <taxon>Neognathae</taxon>
        <taxon>Galloanserae</taxon>
        <taxon>Galliformes</taxon>
        <taxon>Phasianidae</taxon>
        <taxon>Meleagridinae</taxon>
        <taxon>Meleagris</taxon>
    </lineage>
</organism>
<reference evidence="4" key="2">
    <citation type="submission" date="2025-08" db="UniProtKB">
        <authorList>
            <consortium name="Ensembl"/>
        </authorList>
    </citation>
    <scope>IDENTIFICATION</scope>
</reference>
<dbReference type="AlphaFoldDB" id="A0A803YJW6"/>
<name>A0A803YJW6_MELGA</name>
<dbReference type="InterPro" id="IPR042192">
    <property type="entry name" value="Glycophorin-C"/>
</dbReference>
<evidence type="ECO:0000256" key="2">
    <source>
        <dbReference type="SAM" id="Phobius"/>
    </source>
</evidence>
<evidence type="ECO:0000256" key="3">
    <source>
        <dbReference type="SAM" id="SignalP"/>
    </source>
</evidence>
<keyword evidence="5" id="KW-1185">Reference proteome</keyword>
<proteinExistence type="predicted"/>
<dbReference type="GO" id="GO:0016020">
    <property type="term" value="C:membrane"/>
    <property type="evidence" value="ECO:0007669"/>
    <property type="project" value="TreeGrafter"/>
</dbReference>
<reference evidence="4" key="3">
    <citation type="submission" date="2025-09" db="UniProtKB">
        <authorList>
            <consortium name="Ensembl"/>
        </authorList>
    </citation>
    <scope>IDENTIFICATION</scope>
</reference>